<gene>
    <name evidence="1" type="ORF">HEK616_22180</name>
</gene>
<evidence type="ECO:0000313" key="2">
    <source>
        <dbReference type="Proteomes" id="UP001059597"/>
    </source>
</evidence>
<sequence length="67" mass="7160">MWWDAIVPGAGVRVRTMTARSVLTVLDFALDDDHGLPEGPDVAKPVPQVTDHLDAARAAHDRGTITG</sequence>
<reference evidence="1" key="1">
    <citation type="submission" date="2022-06" db="EMBL/GenBank/DDBJ databases">
        <title>Complete genome sequence of Streptomyces nigrescens HEK616.</title>
        <authorList>
            <person name="Asamizu S."/>
            <person name="Onaka H."/>
        </authorList>
    </citation>
    <scope>NUCLEOTIDE SEQUENCE</scope>
    <source>
        <strain evidence="1">HEK616</strain>
    </source>
</reference>
<keyword evidence="2" id="KW-1185">Reference proteome</keyword>
<protein>
    <submittedName>
        <fullName evidence="1">Uncharacterized protein</fullName>
    </submittedName>
</protein>
<dbReference type="EMBL" id="AP026073">
    <property type="protein sequence ID" value="BDM68731.1"/>
    <property type="molecule type" value="Genomic_DNA"/>
</dbReference>
<evidence type="ECO:0000313" key="1">
    <source>
        <dbReference type="EMBL" id="BDM68731.1"/>
    </source>
</evidence>
<accession>A0ABM7ZQR2</accession>
<proteinExistence type="predicted"/>
<organism evidence="1 2">
    <name type="scientific">Streptomyces nigrescens</name>
    <dbReference type="NCBI Taxonomy" id="1920"/>
    <lineage>
        <taxon>Bacteria</taxon>
        <taxon>Bacillati</taxon>
        <taxon>Actinomycetota</taxon>
        <taxon>Actinomycetes</taxon>
        <taxon>Kitasatosporales</taxon>
        <taxon>Streptomycetaceae</taxon>
        <taxon>Streptomyces</taxon>
    </lineage>
</organism>
<dbReference type="Proteomes" id="UP001059597">
    <property type="component" value="Chromosome"/>
</dbReference>
<name>A0ABM7ZQR2_STRNI</name>